<dbReference type="RefSeq" id="WP_038084043.1">
    <property type="nucleotide sequence ID" value="NZ_JMIR01000002.1"/>
</dbReference>
<evidence type="ECO:0000313" key="4">
    <source>
        <dbReference type="Proteomes" id="UP000027931"/>
    </source>
</evidence>
<dbReference type="PANTHER" id="PTHR43252:SF4">
    <property type="entry name" value="TRANSCRIPTIONAL REGULATORY PROTEIN"/>
    <property type="match status" value="1"/>
</dbReference>
<proteinExistence type="predicted"/>
<dbReference type="InterPro" id="IPR036388">
    <property type="entry name" value="WH-like_DNA-bd_sf"/>
</dbReference>
<sequence length="186" mass="21712">MNTLAFALLSFLARRSMSGYDLMLAIQPLWQAKHSQIYPTLSKLEAEGHVDFERVLQHDKPDKKVYSITPKGTEALQAWLHEPSSDPNIRDEMLLKAYSLWLGDHDAARRLLEERIAYFRKRLQRLEGILDDVQTEHHSELDVPDILSPVFTRVKLLERAITTARLELDWCYEFLKQIEQSAKKPR</sequence>
<dbReference type="Pfam" id="PF03551">
    <property type="entry name" value="PadR"/>
    <property type="match status" value="1"/>
</dbReference>
<dbReference type="Proteomes" id="UP000027931">
    <property type="component" value="Unassembled WGS sequence"/>
</dbReference>
<gene>
    <name evidence="3" type="ORF">EL26_02440</name>
</gene>
<feature type="domain" description="Transcription regulator PadR C-terminal" evidence="2">
    <location>
        <begin position="89"/>
        <end position="178"/>
    </location>
</feature>
<reference evidence="3 4" key="1">
    <citation type="journal article" date="2013" name="Int. J. Syst. Evol. Microbiol.">
        <title>Tumebacillus flagellatus sp. nov., an alpha-amylase/pullulanase-producing bacterium isolated from cassava wastewater.</title>
        <authorList>
            <person name="Wang Q."/>
            <person name="Xie N."/>
            <person name="Qin Y."/>
            <person name="Shen N."/>
            <person name="Zhu J."/>
            <person name="Mi H."/>
            <person name="Huang R."/>
        </authorList>
    </citation>
    <scope>NUCLEOTIDE SEQUENCE [LARGE SCALE GENOMIC DNA]</scope>
    <source>
        <strain evidence="3 4">GST4</strain>
    </source>
</reference>
<dbReference type="Gene3D" id="6.10.140.190">
    <property type="match status" value="1"/>
</dbReference>
<dbReference type="EMBL" id="JMIR01000002">
    <property type="protein sequence ID" value="KEO84889.1"/>
    <property type="molecule type" value="Genomic_DNA"/>
</dbReference>
<dbReference type="InterPro" id="IPR005149">
    <property type="entry name" value="Tscrpt_reg_PadR_N"/>
</dbReference>
<evidence type="ECO:0000259" key="1">
    <source>
        <dbReference type="Pfam" id="PF03551"/>
    </source>
</evidence>
<dbReference type="InterPro" id="IPR036390">
    <property type="entry name" value="WH_DNA-bd_sf"/>
</dbReference>
<keyword evidence="4" id="KW-1185">Reference proteome</keyword>
<dbReference type="AlphaFoldDB" id="A0A074LV99"/>
<accession>A0A074LV99</accession>
<comment type="caution">
    <text evidence="3">The sequence shown here is derived from an EMBL/GenBank/DDBJ whole genome shotgun (WGS) entry which is preliminary data.</text>
</comment>
<dbReference type="OrthoDB" id="9783723at2"/>
<feature type="domain" description="Transcription regulator PadR N-terminal" evidence="1">
    <location>
        <begin position="8"/>
        <end position="77"/>
    </location>
</feature>
<dbReference type="STRING" id="1157490.EL26_02440"/>
<dbReference type="eggNOG" id="COG1695">
    <property type="taxonomic scope" value="Bacteria"/>
</dbReference>
<dbReference type="Gene3D" id="1.10.10.10">
    <property type="entry name" value="Winged helix-like DNA-binding domain superfamily/Winged helix DNA-binding domain"/>
    <property type="match status" value="1"/>
</dbReference>
<evidence type="ECO:0000259" key="2">
    <source>
        <dbReference type="Pfam" id="PF10400"/>
    </source>
</evidence>
<evidence type="ECO:0008006" key="5">
    <source>
        <dbReference type="Google" id="ProtNLM"/>
    </source>
</evidence>
<protein>
    <recommendedName>
        <fullName evidence="5">PadR family transcriptional regulator</fullName>
    </recommendedName>
</protein>
<dbReference type="SUPFAM" id="SSF46785">
    <property type="entry name" value="Winged helix' DNA-binding domain"/>
    <property type="match status" value="1"/>
</dbReference>
<dbReference type="Pfam" id="PF10400">
    <property type="entry name" value="Vir_act_alpha_C"/>
    <property type="match status" value="1"/>
</dbReference>
<dbReference type="InterPro" id="IPR018309">
    <property type="entry name" value="Tscrpt_reg_PadR_C"/>
</dbReference>
<organism evidence="3 4">
    <name type="scientific">Tumebacillus flagellatus</name>
    <dbReference type="NCBI Taxonomy" id="1157490"/>
    <lineage>
        <taxon>Bacteria</taxon>
        <taxon>Bacillati</taxon>
        <taxon>Bacillota</taxon>
        <taxon>Bacilli</taxon>
        <taxon>Bacillales</taxon>
        <taxon>Alicyclobacillaceae</taxon>
        <taxon>Tumebacillus</taxon>
    </lineage>
</organism>
<dbReference type="PANTHER" id="PTHR43252">
    <property type="entry name" value="TRANSCRIPTIONAL REGULATOR YQJI"/>
    <property type="match status" value="1"/>
</dbReference>
<evidence type="ECO:0000313" key="3">
    <source>
        <dbReference type="EMBL" id="KEO84889.1"/>
    </source>
</evidence>
<name>A0A074LV99_9BACL</name>